<dbReference type="GO" id="GO:0005634">
    <property type="term" value="C:nucleus"/>
    <property type="evidence" value="ECO:0007669"/>
    <property type="project" value="TreeGrafter"/>
</dbReference>
<dbReference type="SUPFAM" id="SSF53335">
    <property type="entry name" value="S-adenosyl-L-methionine-dependent methyltransferases"/>
    <property type="match status" value="1"/>
</dbReference>
<evidence type="ECO:0000256" key="3">
    <source>
        <dbReference type="ARBA" id="ARBA00022691"/>
    </source>
</evidence>
<dbReference type="GO" id="GO:0016274">
    <property type="term" value="F:protein-arginine N-methyltransferase activity"/>
    <property type="evidence" value="ECO:0007669"/>
    <property type="project" value="InterPro"/>
</dbReference>
<keyword evidence="3" id="KW-0949">S-adenosyl-L-methionine</keyword>
<evidence type="ECO:0000256" key="1">
    <source>
        <dbReference type="ARBA" id="ARBA00022603"/>
    </source>
</evidence>
<reference evidence="5" key="2">
    <citation type="journal article" date="2018" name="Sci. Data">
        <title>The draft genome sequence of cork oak.</title>
        <authorList>
            <person name="Ramos A.M."/>
            <person name="Usie A."/>
            <person name="Barbosa P."/>
            <person name="Barros P.M."/>
            <person name="Capote T."/>
            <person name="Chaves I."/>
            <person name="Simoes F."/>
            <person name="Abreu I."/>
            <person name="Carrasquinho I."/>
            <person name="Faro C."/>
            <person name="Guimaraes J.B."/>
            <person name="Mendonca D."/>
            <person name="Nobrega F."/>
            <person name="Rodrigues L."/>
            <person name="Saibo N.J.M."/>
            <person name="Varela M.C."/>
            <person name="Egas C."/>
            <person name="Matos J."/>
            <person name="Miguel C.M."/>
            <person name="Oliveira M.M."/>
            <person name="Ricardo C.P."/>
            <person name="Goncalves S."/>
        </authorList>
    </citation>
    <scope>NUCLEOTIDE SEQUENCE [LARGE SCALE GENOMIC DNA]</scope>
    <source>
        <strain evidence="5">HL8</strain>
    </source>
</reference>
<gene>
    <name evidence="5" type="primary">PRMT3_0</name>
    <name evidence="5" type="ORF">CFP56_020966</name>
</gene>
<organism evidence="5">
    <name type="scientific">Quercus suber</name>
    <name type="common">Cork oak</name>
    <dbReference type="NCBI Taxonomy" id="58331"/>
    <lineage>
        <taxon>Eukaryota</taxon>
        <taxon>Viridiplantae</taxon>
        <taxon>Streptophyta</taxon>
        <taxon>Embryophyta</taxon>
        <taxon>Tracheophyta</taxon>
        <taxon>Spermatophyta</taxon>
        <taxon>Magnoliopsida</taxon>
        <taxon>eudicotyledons</taxon>
        <taxon>Gunneridae</taxon>
        <taxon>Pentapetalae</taxon>
        <taxon>rosids</taxon>
        <taxon>fabids</taxon>
        <taxon>Fagales</taxon>
        <taxon>Fagaceae</taxon>
        <taxon>Quercus</taxon>
    </lineage>
</organism>
<dbReference type="Pfam" id="PF22528">
    <property type="entry name" value="PRMT_C"/>
    <property type="match status" value="1"/>
</dbReference>
<dbReference type="EMBL" id="PKMF04000032">
    <property type="protein sequence ID" value="KAK7856912.1"/>
    <property type="molecule type" value="Genomic_DNA"/>
</dbReference>
<proteinExistence type="predicted"/>
<dbReference type="InterPro" id="IPR055135">
    <property type="entry name" value="PRMT_dom"/>
</dbReference>
<dbReference type="GO" id="GO:0042054">
    <property type="term" value="F:histone methyltransferase activity"/>
    <property type="evidence" value="ECO:0007669"/>
    <property type="project" value="TreeGrafter"/>
</dbReference>
<evidence type="ECO:0000259" key="4">
    <source>
        <dbReference type="Pfam" id="PF22528"/>
    </source>
</evidence>
<evidence type="ECO:0000313" key="5">
    <source>
        <dbReference type="EMBL" id="KAK7856912.1"/>
    </source>
</evidence>
<reference evidence="5" key="1">
    <citation type="submission" date="2017-12" db="EMBL/GenBank/DDBJ databases">
        <authorList>
            <person name="Barbosa P."/>
            <person name="Usie A."/>
            <person name="Ramos A.M."/>
        </authorList>
    </citation>
    <scope>NUCLEOTIDE SEQUENCE</scope>
    <source>
        <strain evidence="5">HL8</strain>
        <tissue evidence="5">Leaves</tissue>
    </source>
</reference>
<keyword evidence="1" id="KW-0489">Methyltransferase</keyword>
<dbReference type="InterPro" id="IPR025799">
    <property type="entry name" value="Arg_MeTrfase"/>
</dbReference>
<comment type="caution">
    <text evidence="5">The sequence shown here is derived from an EMBL/GenBank/DDBJ whole genome shotgun (WGS) entry which is preliminary data.</text>
</comment>
<name>A0AAW0M040_QUESU</name>
<reference evidence="5" key="3">
    <citation type="submission" date="2023-07" db="EMBL/GenBank/DDBJ databases">
        <title>An improved reference 1 genome and first organelle genomes of Quercus suber.</title>
        <authorList>
            <consortium name="Genosuber Consortium"/>
            <person name="Usie A."/>
            <person name="Serra O."/>
            <person name="Barros P."/>
        </authorList>
    </citation>
    <scope>NUCLEOTIDE SEQUENCE</scope>
    <source>
        <strain evidence="5">HL8</strain>
        <tissue evidence="5">Leaves</tissue>
    </source>
</reference>
<dbReference type="Gene3D" id="3.40.50.150">
    <property type="entry name" value="Vaccinia Virus protein VP39"/>
    <property type="match status" value="1"/>
</dbReference>
<feature type="domain" description="Protein arginine N-methyltransferase" evidence="4">
    <location>
        <begin position="167"/>
        <end position="252"/>
    </location>
</feature>
<dbReference type="Gene3D" id="2.70.160.11">
    <property type="entry name" value="Hnrnp arginine n-methyltransferase1"/>
    <property type="match status" value="1"/>
</dbReference>
<dbReference type="AlphaFoldDB" id="A0AAW0M040"/>
<dbReference type="PANTHER" id="PTHR11006:SF89">
    <property type="entry name" value="PROTEIN ARGININE N-METHYLTRANSFERASE 3-RELATED"/>
    <property type="match status" value="1"/>
</dbReference>
<protein>
    <recommendedName>
        <fullName evidence="4">Protein arginine N-methyltransferase domain-containing protein</fullName>
    </recommendedName>
</protein>
<accession>A0AAW0M040</accession>
<dbReference type="GO" id="GO:0032259">
    <property type="term" value="P:methylation"/>
    <property type="evidence" value="ECO:0007669"/>
    <property type="project" value="UniProtKB-KW"/>
</dbReference>
<sequence>MTPRDVKTFFPVKEFSEPFKSVFESGRASVAQAGASRVIAVEASEKMAAVATQVKFFPSSIVVKCTSVFPLIEFCVPFVGFGCRLQWTMAFGGVKAKKKGNKHSTGVIEVVQGMVEELDKSSKIQPHSVNVLLSEWMGYCVLYESILSSVLFARDRWLKPGGAIVPDTATIFVAGFGKGGTSDPFWENVYGFNMSCIGKELVGDAAKIPIVDIVDNHDIVTNSTVLQTFDLATMNHDDVDFTASAELEPYSAGILAAIGTEACPAMKIQLRVSIARAVEHRSIDISLETVGIGSDGRKCKWPF</sequence>
<dbReference type="InterPro" id="IPR029063">
    <property type="entry name" value="SAM-dependent_MTases_sf"/>
</dbReference>
<dbReference type="PANTHER" id="PTHR11006">
    <property type="entry name" value="PROTEIN ARGININE N-METHYLTRANSFERASE"/>
    <property type="match status" value="1"/>
</dbReference>
<evidence type="ECO:0000256" key="2">
    <source>
        <dbReference type="ARBA" id="ARBA00022679"/>
    </source>
</evidence>
<keyword evidence="2" id="KW-0808">Transferase</keyword>